<dbReference type="SUPFAM" id="SSF53474">
    <property type="entry name" value="alpha/beta-Hydrolases"/>
    <property type="match status" value="1"/>
</dbReference>
<comment type="caution">
    <text evidence="4">The sequence shown here is derived from an EMBL/GenBank/DDBJ whole genome shotgun (WGS) entry which is preliminary data.</text>
</comment>
<dbReference type="GO" id="GO:0016787">
    <property type="term" value="F:hydrolase activity"/>
    <property type="evidence" value="ECO:0007669"/>
    <property type="project" value="InterPro"/>
</dbReference>
<dbReference type="InterPro" id="IPR053157">
    <property type="entry name" value="Sterol_Uptake_Regulator"/>
</dbReference>
<dbReference type="InterPro" id="IPR036864">
    <property type="entry name" value="Zn2-C6_fun-type_DNA-bd_sf"/>
</dbReference>
<sequence length="363" mass="40062">MTRKARLASATQVMTSPPKARQQENRRAHTKSRTGCLVCKRRRVKCDEGRPRCRKCTVGDRSCSYTSDVNPGLSTRRPGTLLGSSPSAPSVLAGSDLASLSFRDGFTALHMVLLHHATTSMAGYMALEGDMHPIISEATFIPSFLFASLMGIHVLHNTLAADQHTAGSFVHSFVDYMRIHRGVRTVTSRYWQDLLCSDLKPLLYVTLWIDEVEPSVPKSARAAYQVRPAKACATSSVEGSKPESRWIMKREFANGMQDEASQRYNNSHELLNTTEADERRSNRYLIEKEKTSPDHVIVGGESTGGHLDVACLLGIAREGLPRSAASILLCPWVNLTNTGASLNAIKTSIQPTSNDWMPQQCWS</sequence>
<dbReference type="Proteomes" id="UP000050424">
    <property type="component" value="Unassembled WGS sequence"/>
</dbReference>
<feature type="region of interest" description="Disordered" evidence="2">
    <location>
        <begin position="67"/>
        <end position="88"/>
    </location>
</feature>
<dbReference type="SMART" id="SM00066">
    <property type="entry name" value="GAL4"/>
    <property type="match status" value="1"/>
</dbReference>
<dbReference type="PROSITE" id="PS50048">
    <property type="entry name" value="ZN2_CY6_FUNGAL_2"/>
    <property type="match status" value="1"/>
</dbReference>
<dbReference type="Pfam" id="PF07859">
    <property type="entry name" value="Abhydrolase_3"/>
    <property type="match status" value="1"/>
</dbReference>
<evidence type="ECO:0000256" key="2">
    <source>
        <dbReference type="SAM" id="MobiDB-lite"/>
    </source>
</evidence>
<dbReference type="CDD" id="cd00067">
    <property type="entry name" value="GAL4"/>
    <property type="match status" value="1"/>
</dbReference>
<dbReference type="EMBL" id="LKCW01000050">
    <property type="protein sequence ID" value="KPM42361.1"/>
    <property type="molecule type" value="Genomic_DNA"/>
</dbReference>
<evidence type="ECO:0000259" key="3">
    <source>
        <dbReference type="PROSITE" id="PS50048"/>
    </source>
</evidence>
<dbReference type="PANTHER" id="PTHR47784">
    <property type="entry name" value="STEROL UPTAKE CONTROL PROTEIN 2"/>
    <property type="match status" value="1"/>
</dbReference>
<dbReference type="GO" id="GO:0008270">
    <property type="term" value="F:zinc ion binding"/>
    <property type="evidence" value="ECO:0007669"/>
    <property type="project" value="InterPro"/>
</dbReference>
<evidence type="ECO:0000313" key="5">
    <source>
        <dbReference type="Proteomes" id="UP000050424"/>
    </source>
</evidence>
<keyword evidence="1" id="KW-0539">Nucleus</keyword>
<organism evidence="4 5">
    <name type="scientific">Neonectria ditissima</name>
    <dbReference type="NCBI Taxonomy" id="78410"/>
    <lineage>
        <taxon>Eukaryota</taxon>
        <taxon>Fungi</taxon>
        <taxon>Dikarya</taxon>
        <taxon>Ascomycota</taxon>
        <taxon>Pezizomycotina</taxon>
        <taxon>Sordariomycetes</taxon>
        <taxon>Hypocreomycetidae</taxon>
        <taxon>Hypocreales</taxon>
        <taxon>Nectriaceae</taxon>
        <taxon>Neonectria</taxon>
    </lineage>
</organism>
<feature type="region of interest" description="Disordered" evidence="2">
    <location>
        <begin position="1"/>
        <end position="31"/>
    </location>
</feature>
<dbReference type="SUPFAM" id="SSF57701">
    <property type="entry name" value="Zn2/Cys6 DNA-binding domain"/>
    <property type="match status" value="1"/>
</dbReference>
<dbReference type="InterPro" id="IPR013094">
    <property type="entry name" value="AB_hydrolase_3"/>
</dbReference>
<dbReference type="Pfam" id="PF00172">
    <property type="entry name" value="Zn_clus"/>
    <property type="match status" value="1"/>
</dbReference>
<dbReference type="OrthoDB" id="4937900at2759"/>
<dbReference type="Gene3D" id="3.40.50.1820">
    <property type="entry name" value="alpha/beta hydrolase"/>
    <property type="match status" value="1"/>
</dbReference>
<feature type="domain" description="Zn(2)-C6 fungal-type" evidence="3">
    <location>
        <begin position="35"/>
        <end position="65"/>
    </location>
</feature>
<reference evidence="4 5" key="1">
    <citation type="submission" date="2015-09" db="EMBL/GenBank/DDBJ databases">
        <title>Draft genome of a European isolate of the apple canker pathogen Neonectria ditissima.</title>
        <authorList>
            <person name="Gomez-Cortecero A."/>
            <person name="Harrison R.J."/>
            <person name="Armitage A.D."/>
        </authorList>
    </citation>
    <scope>NUCLEOTIDE SEQUENCE [LARGE SCALE GENOMIC DNA]</scope>
    <source>
        <strain evidence="4 5">R09/05</strain>
    </source>
</reference>
<dbReference type="PROSITE" id="PS00463">
    <property type="entry name" value="ZN2_CY6_FUNGAL_1"/>
    <property type="match status" value="1"/>
</dbReference>
<accession>A0A0P7BLY0</accession>
<name>A0A0P7BLY0_9HYPO</name>
<evidence type="ECO:0000313" key="4">
    <source>
        <dbReference type="EMBL" id="KPM42361.1"/>
    </source>
</evidence>
<dbReference type="InterPro" id="IPR001138">
    <property type="entry name" value="Zn2Cys6_DnaBD"/>
</dbReference>
<proteinExistence type="predicted"/>
<evidence type="ECO:0000256" key="1">
    <source>
        <dbReference type="ARBA" id="ARBA00023242"/>
    </source>
</evidence>
<dbReference type="AlphaFoldDB" id="A0A0P7BLY0"/>
<dbReference type="InterPro" id="IPR029058">
    <property type="entry name" value="AB_hydrolase_fold"/>
</dbReference>
<dbReference type="Gene3D" id="4.10.240.10">
    <property type="entry name" value="Zn(2)-C6 fungal-type DNA-binding domain"/>
    <property type="match status" value="1"/>
</dbReference>
<keyword evidence="5" id="KW-1185">Reference proteome</keyword>
<dbReference type="PANTHER" id="PTHR47784:SF4">
    <property type="entry name" value="ZN(II)2CYS6 TRANSCRIPTION FACTOR (EUROFUNG)"/>
    <property type="match status" value="1"/>
</dbReference>
<protein>
    <recommendedName>
        <fullName evidence="3">Zn(2)-C6 fungal-type domain-containing protein</fullName>
    </recommendedName>
</protein>
<gene>
    <name evidence="4" type="ORF">AK830_g4232</name>
</gene>
<dbReference type="GO" id="GO:0001228">
    <property type="term" value="F:DNA-binding transcription activator activity, RNA polymerase II-specific"/>
    <property type="evidence" value="ECO:0007669"/>
    <property type="project" value="TreeGrafter"/>
</dbReference>
<dbReference type="STRING" id="78410.A0A0P7BLY0"/>